<dbReference type="AlphaFoldDB" id="A0A6P1DYF0"/>
<gene>
    <name evidence="2" type="ORF">G3480_09840</name>
</gene>
<organism evidence="2 3">
    <name type="scientific">Thiorhodococcus mannitoliphagus</name>
    <dbReference type="NCBI Taxonomy" id="329406"/>
    <lineage>
        <taxon>Bacteria</taxon>
        <taxon>Pseudomonadati</taxon>
        <taxon>Pseudomonadota</taxon>
        <taxon>Gammaproteobacteria</taxon>
        <taxon>Chromatiales</taxon>
        <taxon>Chromatiaceae</taxon>
        <taxon>Thiorhodococcus</taxon>
    </lineage>
</organism>
<feature type="compositionally biased region" description="Basic and acidic residues" evidence="1">
    <location>
        <begin position="144"/>
        <end position="155"/>
    </location>
</feature>
<feature type="compositionally biased region" description="Basic and acidic residues" evidence="1">
    <location>
        <begin position="58"/>
        <end position="81"/>
    </location>
</feature>
<proteinExistence type="predicted"/>
<evidence type="ECO:0000313" key="2">
    <source>
        <dbReference type="EMBL" id="NEX20605.1"/>
    </source>
</evidence>
<evidence type="ECO:0000313" key="3">
    <source>
        <dbReference type="Proteomes" id="UP000471640"/>
    </source>
</evidence>
<dbReference type="EMBL" id="JAAIJR010000032">
    <property type="protein sequence ID" value="NEX20605.1"/>
    <property type="molecule type" value="Genomic_DNA"/>
</dbReference>
<name>A0A6P1DYF0_9GAMM</name>
<evidence type="ECO:0000256" key="1">
    <source>
        <dbReference type="SAM" id="MobiDB-lite"/>
    </source>
</evidence>
<feature type="compositionally biased region" description="Polar residues" evidence="1">
    <location>
        <begin position="223"/>
        <end position="233"/>
    </location>
</feature>
<comment type="caution">
    <text evidence="2">The sequence shown here is derived from an EMBL/GenBank/DDBJ whole genome shotgun (WGS) entry which is preliminary data.</text>
</comment>
<feature type="compositionally biased region" description="Basic and acidic residues" evidence="1">
    <location>
        <begin position="188"/>
        <end position="199"/>
    </location>
</feature>
<sequence>MLLINGVLVSTLEAQWGSEAGWRPPDDSAQTWRFGPEEAPYDPSARSFASGGYGGEATDWRDGRGDLYSVPDERASSERRFGQPRSPYEAGFERPAPSRYQDWSGGAYGDPREAFGKQGFGSNQGPEIELDLSRTPSYGGINQPERKDSRFRFRGDPSLPAARSRGAPWGDQYRFRPLAPNEQQAVESETHWRPWKEESQDLPQEPQWTPNLFDSMSGAVGSPPNQYSPWRSR</sequence>
<reference evidence="2 3" key="2">
    <citation type="submission" date="2020-02" db="EMBL/GenBank/DDBJ databases">
        <title>Genome sequences of Thiorhodococcus mannitoliphagus and Thiorhodococcus minor, purple sulfur photosynthetic bacteria in the gammaproteobacterial family, Chromatiaceae.</title>
        <authorList>
            <person name="Aviles F.A."/>
            <person name="Meyer T.E."/>
            <person name="Kyndt J.A."/>
        </authorList>
    </citation>
    <scope>NUCLEOTIDE SEQUENCE [LARGE SCALE GENOMIC DNA]</scope>
    <source>
        <strain evidence="2 3">DSM 18266</strain>
    </source>
</reference>
<dbReference type="Proteomes" id="UP000471640">
    <property type="component" value="Unassembled WGS sequence"/>
</dbReference>
<protein>
    <submittedName>
        <fullName evidence="2">Uncharacterized protein</fullName>
    </submittedName>
</protein>
<accession>A0A6P1DYF0</accession>
<dbReference type="RefSeq" id="WP_164653714.1">
    <property type="nucleotide sequence ID" value="NZ_JAAIJR010000032.1"/>
</dbReference>
<reference evidence="3" key="1">
    <citation type="journal article" date="2020" name="Microbiol. Resour. Announc.">
        <title>Draft Genome Sequences of Thiorhodococcus mannitoliphagus and Thiorhodococcus minor, Purple Sulfur Photosynthetic Bacteria in the Gammaproteobacterial Family Chromatiaceae.</title>
        <authorList>
            <person name="Aviles F.A."/>
            <person name="Meyer T.E."/>
            <person name="Kyndt J.A."/>
        </authorList>
    </citation>
    <scope>NUCLEOTIDE SEQUENCE [LARGE SCALE GENOMIC DNA]</scope>
    <source>
        <strain evidence="3">DSM 18266</strain>
    </source>
</reference>
<keyword evidence="3" id="KW-1185">Reference proteome</keyword>
<feature type="region of interest" description="Disordered" evidence="1">
    <location>
        <begin position="19"/>
        <end position="233"/>
    </location>
</feature>